<accession>A0ABN9E7W1</accession>
<evidence type="ECO:0000313" key="3">
    <source>
        <dbReference type="Proteomes" id="UP001162483"/>
    </source>
</evidence>
<protein>
    <submittedName>
        <fullName evidence="2">Uncharacterized protein</fullName>
    </submittedName>
</protein>
<keyword evidence="1" id="KW-1133">Transmembrane helix</keyword>
<sequence length="53" mass="6392">MPCFFQDKLGFHLVVNGNGYLLIYFLLSKENWPKMKIGNIFFFSLHRRIKIKK</sequence>
<feature type="non-terminal residue" evidence="2">
    <location>
        <position position="53"/>
    </location>
</feature>
<name>A0ABN9E7W1_9NEOB</name>
<organism evidence="2 3">
    <name type="scientific">Staurois parvus</name>
    <dbReference type="NCBI Taxonomy" id="386267"/>
    <lineage>
        <taxon>Eukaryota</taxon>
        <taxon>Metazoa</taxon>
        <taxon>Chordata</taxon>
        <taxon>Craniata</taxon>
        <taxon>Vertebrata</taxon>
        <taxon>Euteleostomi</taxon>
        <taxon>Amphibia</taxon>
        <taxon>Batrachia</taxon>
        <taxon>Anura</taxon>
        <taxon>Neobatrachia</taxon>
        <taxon>Ranoidea</taxon>
        <taxon>Ranidae</taxon>
        <taxon>Staurois</taxon>
    </lineage>
</organism>
<dbReference type="EMBL" id="CATNWA010015111">
    <property type="protein sequence ID" value="CAI9579592.1"/>
    <property type="molecule type" value="Genomic_DNA"/>
</dbReference>
<evidence type="ECO:0000256" key="1">
    <source>
        <dbReference type="SAM" id="Phobius"/>
    </source>
</evidence>
<keyword evidence="3" id="KW-1185">Reference proteome</keyword>
<feature type="transmembrane region" description="Helical" evidence="1">
    <location>
        <begin position="9"/>
        <end position="27"/>
    </location>
</feature>
<dbReference type="Proteomes" id="UP001162483">
    <property type="component" value="Unassembled WGS sequence"/>
</dbReference>
<comment type="caution">
    <text evidence="2">The sequence shown here is derived from an EMBL/GenBank/DDBJ whole genome shotgun (WGS) entry which is preliminary data.</text>
</comment>
<proteinExistence type="predicted"/>
<keyword evidence="1" id="KW-0472">Membrane</keyword>
<evidence type="ECO:0000313" key="2">
    <source>
        <dbReference type="EMBL" id="CAI9579592.1"/>
    </source>
</evidence>
<keyword evidence="1" id="KW-0812">Transmembrane</keyword>
<gene>
    <name evidence="2" type="ORF">SPARVUS_LOCUS9120052</name>
</gene>
<reference evidence="2" key="1">
    <citation type="submission" date="2023-05" db="EMBL/GenBank/DDBJ databases">
        <authorList>
            <person name="Stuckert A."/>
        </authorList>
    </citation>
    <scope>NUCLEOTIDE SEQUENCE</scope>
</reference>